<dbReference type="PANTHER" id="PTHR43689">
    <property type="entry name" value="HYDROLASE"/>
    <property type="match status" value="1"/>
</dbReference>
<dbReference type="GO" id="GO:0003824">
    <property type="term" value="F:catalytic activity"/>
    <property type="evidence" value="ECO:0007669"/>
    <property type="project" value="UniProtKB-ARBA"/>
</dbReference>
<dbReference type="EMBL" id="BONY01000094">
    <property type="protein sequence ID" value="GIH10420.1"/>
    <property type="molecule type" value="Genomic_DNA"/>
</dbReference>
<sequence>MMMDIDGPVHYADFGGPADAPRVVYVHGLGGCSLNWNALAPLLENQVRAVAVDLPGFGRTPAAGRRTSVAANAGVLRRFLQRLPGAGQFTLIGNSMGAYVSMVAAVDQPTLIKALVLVDPTLPLIGRLQVDPAVRKQFIINGIPGLGEYVLARRWAAVPARTRVAEVLTRCCLDPSKVSPEMVEDMVAMEEELTRQRRHTAAYLGAARSIVRGLARPSAYWRRMQAIRQPVLLLHGTYDRLIPVASAREAAKRLPHWSFVELEAGHIPQMETPDAVAGEVLAWLTAHNIIKEPDHA</sequence>
<accession>A0A8J3VL30</accession>
<evidence type="ECO:0000313" key="2">
    <source>
        <dbReference type="EMBL" id="GIH10420.1"/>
    </source>
</evidence>
<dbReference type="Gene3D" id="3.40.50.1820">
    <property type="entry name" value="alpha/beta hydrolase"/>
    <property type="match status" value="1"/>
</dbReference>
<evidence type="ECO:0000259" key="1">
    <source>
        <dbReference type="Pfam" id="PF00561"/>
    </source>
</evidence>
<dbReference type="Pfam" id="PF00561">
    <property type="entry name" value="Abhydrolase_1"/>
    <property type="match status" value="1"/>
</dbReference>
<comment type="caution">
    <text evidence="2">The sequence shown here is derived from an EMBL/GenBank/DDBJ whole genome shotgun (WGS) entry which is preliminary data.</text>
</comment>
<dbReference type="PRINTS" id="PR00111">
    <property type="entry name" value="ABHYDROLASE"/>
</dbReference>
<dbReference type="SUPFAM" id="SSF53474">
    <property type="entry name" value="alpha/beta-Hydrolases"/>
    <property type="match status" value="1"/>
</dbReference>
<feature type="domain" description="AB hydrolase-1" evidence="1">
    <location>
        <begin position="21"/>
        <end position="272"/>
    </location>
</feature>
<dbReference type="AlphaFoldDB" id="A0A8J3VL30"/>
<name>A0A8J3VL30_9ACTN</name>
<reference evidence="2" key="1">
    <citation type="submission" date="2021-01" db="EMBL/GenBank/DDBJ databases">
        <title>Whole genome shotgun sequence of Rhizocola hellebori NBRC 109834.</title>
        <authorList>
            <person name="Komaki H."/>
            <person name="Tamura T."/>
        </authorList>
    </citation>
    <scope>NUCLEOTIDE SEQUENCE</scope>
    <source>
        <strain evidence="2">NBRC 109834</strain>
    </source>
</reference>
<dbReference type="Proteomes" id="UP000612899">
    <property type="component" value="Unassembled WGS sequence"/>
</dbReference>
<dbReference type="InterPro" id="IPR029058">
    <property type="entry name" value="AB_hydrolase_fold"/>
</dbReference>
<dbReference type="PANTHER" id="PTHR43689:SF8">
    <property type="entry name" value="ALPHA_BETA-HYDROLASES SUPERFAMILY PROTEIN"/>
    <property type="match status" value="1"/>
</dbReference>
<keyword evidence="3" id="KW-1185">Reference proteome</keyword>
<organism evidence="2 3">
    <name type="scientific">Rhizocola hellebori</name>
    <dbReference type="NCBI Taxonomy" id="1392758"/>
    <lineage>
        <taxon>Bacteria</taxon>
        <taxon>Bacillati</taxon>
        <taxon>Actinomycetota</taxon>
        <taxon>Actinomycetes</taxon>
        <taxon>Micromonosporales</taxon>
        <taxon>Micromonosporaceae</taxon>
        <taxon>Rhizocola</taxon>
    </lineage>
</organism>
<gene>
    <name evidence="2" type="ORF">Rhe02_84870</name>
</gene>
<protein>
    <recommendedName>
        <fullName evidence="1">AB hydrolase-1 domain-containing protein</fullName>
    </recommendedName>
</protein>
<evidence type="ECO:0000313" key="3">
    <source>
        <dbReference type="Proteomes" id="UP000612899"/>
    </source>
</evidence>
<proteinExistence type="predicted"/>
<dbReference type="RefSeq" id="WP_203914136.1">
    <property type="nucleotide sequence ID" value="NZ_BONY01000094.1"/>
</dbReference>
<dbReference type="InterPro" id="IPR000073">
    <property type="entry name" value="AB_hydrolase_1"/>
</dbReference>